<evidence type="ECO:0000256" key="10">
    <source>
        <dbReference type="RuleBase" id="RU000594"/>
    </source>
</evidence>
<dbReference type="NCBIfam" id="TIGR00077">
    <property type="entry name" value="lspA"/>
    <property type="match status" value="1"/>
</dbReference>
<gene>
    <name evidence="9" type="primary">lspA</name>
    <name evidence="12" type="ORF">PAT3040_00685</name>
</gene>
<feature type="active site" evidence="9">
    <location>
        <position position="133"/>
    </location>
</feature>
<keyword evidence="7 9" id="KW-1133">Transmembrane helix</keyword>
<reference evidence="12 13" key="1">
    <citation type="submission" date="2017-08" db="EMBL/GenBank/DDBJ databases">
        <title>Substantial Increase in Enzyme Production by Combined Drug-Resistance Mutations in Paenibacillus agaridevorans.</title>
        <authorList>
            <person name="Tanaka Y."/>
            <person name="Funane K."/>
            <person name="Hosaka T."/>
            <person name="Shiwa Y."/>
            <person name="Fujita N."/>
            <person name="Miyazaki T."/>
            <person name="Yoshikawa H."/>
            <person name="Murakami K."/>
            <person name="Kasahara K."/>
            <person name="Inaoka T."/>
            <person name="Hiraga Y."/>
            <person name="Ochi K."/>
        </authorList>
    </citation>
    <scope>NUCLEOTIDE SEQUENCE [LARGE SCALE GENOMIC DNA]</scope>
    <source>
        <strain evidence="12 13">T-3040</strain>
    </source>
</reference>
<keyword evidence="2 9" id="KW-1003">Cell membrane</keyword>
<dbReference type="Pfam" id="PF01252">
    <property type="entry name" value="Peptidase_A8"/>
    <property type="match status" value="1"/>
</dbReference>
<dbReference type="EMBL" id="BDQX01000036">
    <property type="protein sequence ID" value="GBG06176.1"/>
    <property type="molecule type" value="Genomic_DNA"/>
</dbReference>
<dbReference type="PRINTS" id="PR00781">
    <property type="entry name" value="LIPOSIGPTASE"/>
</dbReference>
<dbReference type="RefSeq" id="WP_108991522.1">
    <property type="nucleotide sequence ID" value="NZ_BDQX01000036.1"/>
</dbReference>
<name>A0A2R5EHW2_9BACL</name>
<evidence type="ECO:0000256" key="2">
    <source>
        <dbReference type="ARBA" id="ARBA00022475"/>
    </source>
</evidence>
<keyword evidence="6 9" id="KW-0378">Hydrolase</keyword>
<keyword evidence="13" id="KW-1185">Reference proteome</keyword>
<comment type="similarity">
    <text evidence="1 9 11">Belongs to the peptidase A8 family.</text>
</comment>
<dbReference type="GO" id="GO:0004190">
    <property type="term" value="F:aspartic-type endopeptidase activity"/>
    <property type="evidence" value="ECO:0007669"/>
    <property type="project" value="UniProtKB-UniRule"/>
</dbReference>
<dbReference type="UniPathway" id="UPA00665"/>
<accession>A0A2R5EHW2</accession>
<protein>
    <recommendedName>
        <fullName evidence="9">Lipoprotein signal peptidase</fullName>
        <ecNumber evidence="9">3.4.23.36</ecNumber>
    </recommendedName>
    <alternativeName>
        <fullName evidence="9">Prolipoprotein signal peptidase</fullName>
    </alternativeName>
    <alternativeName>
        <fullName evidence="9">Signal peptidase II</fullName>
        <shortName evidence="9">SPase II</shortName>
    </alternativeName>
</protein>
<keyword evidence="5 9" id="KW-0064">Aspartyl protease</keyword>
<comment type="pathway">
    <text evidence="9">Protein modification; lipoprotein biosynthesis (signal peptide cleavage).</text>
</comment>
<comment type="function">
    <text evidence="9 10">This protein specifically catalyzes the removal of signal peptides from prolipoproteins.</text>
</comment>
<keyword evidence="3 9" id="KW-0645">Protease</keyword>
<proteinExistence type="inferred from homology"/>
<evidence type="ECO:0000256" key="1">
    <source>
        <dbReference type="ARBA" id="ARBA00006139"/>
    </source>
</evidence>
<feature type="transmembrane region" description="Helical" evidence="9">
    <location>
        <begin position="125"/>
        <end position="151"/>
    </location>
</feature>
<evidence type="ECO:0000256" key="5">
    <source>
        <dbReference type="ARBA" id="ARBA00022750"/>
    </source>
</evidence>
<evidence type="ECO:0000256" key="8">
    <source>
        <dbReference type="ARBA" id="ARBA00023136"/>
    </source>
</evidence>
<dbReference type="GO" id="GO:0005886">
    <property type="term" value="C:plasma membrane"/>
    <property type="evidence" value="ECO:0007669"/>
    <property type="project" value="UniProtKB-SubCell"/>
</dbReference>
<feature type="transmembrane region" description="Helical" evidence="9">
    <location>
        <begin position="6"/>
        <end position="24"/>
    </location>
</feature>
<comment type="subcellular location">
    <subcellularLocation>
        <location evidence="9">Cell membrane</location>
        <topology evidence="9">Multi-pass membrane protein</topology>
    </subcellularLocation>
</comment>
<dbReference type="InterPro" id="IPR001872">
    <property type="entry name" value="Peptidase_A8"/>
</dbReference>
<evidence type="ECO:0000256" key="3">
    <source>
        <dbReference type="ARBA" id="ARBA00022670"/>
    </source>
</evidence>
<keyword evidence="4 9" id="KW-0812">Transmembrane</keyword>
<feature type="transmembrane region" description="Helical" evidence="9">
    <location>
        <begin position="87"/>
        <end position="105"/>
    </location>
</feature>
<dbReference type="HAMAP" id="MF_00161">
    <property type="entry name" value="LspA"/>
    <property type="match status" value="1"/>
</dbReference>
<evidence type="ECO:0000256" key="4">
    <source>
        <dbReference type="ARBA" id="ARBA00022692"/>
    </source>
</evidence>
<evidence type="ECO:0000256" key="6">
    <source>
        <dbReference type="ARBA" id="ARBA00022801"/>
    </source>
</evidence>
<organism evidence="12 13">
    <name type="scientific">Paenibacillus agaridevorans</name>
    <dbReference type="NCBI Taxonomy" id="171404"/>
    <lineage>
        <taxon>Bacteria</taxon>
        <taxon>Bacillati</taxon>
        <taxon>Bacillota</taxon>
        <taxon>Bacilli</taxon>
        <taxon>Bacillales</taxon>
        <taxon>Paenibacillaceae</taxon>
        <taxon>Paenibacillus</taxon>
    </lineage>
</organism>
<evidence type="ECO:0000256" key="11">
    <source>
        <dbReference type="RuleBase" id="RU004181"/>
    </source>
</evidence>
<keyword evidence="8 9" id="KW-0472">Membrane</keyword>
<dbReference type="EC" id="3.4.23.36" evidence="9"/>
<feature type="active site" evidence="9">
    <location>
        <position position="115"/>
    </location>
</feature>
<evidence type="ECO:0000256" key="9">
    <source>
        <dbReference type="HAMAP-Rule" id="MF_00161"/>
    </source>
</evidence>
<dbReference type="AlphaFoldDB" id="A0A2R5EHW2"/>
<dbReference type="PANTHER" id="PTHR33695">
    <property type="entry name" value="LIPOPROTEIN SIGNAL PEPTIDASE"/>
    <property type="match status" value="1"/>
</dbReference>
<feature type="transmembrane region" description="Helical" evidence="9">
    <location>
        <begin position="62"/>
        <end position="80"/>
    </location>
</feature>
<dbReference type="GO" id="GO:0006508">
    <property type="term" value="P:proteolysis"/>
    <property type="evidence" value="ECO:0007669"/>
    <property type="project" value="UniProtKB-KW"/>
</dbReference>
<dbReference type="Proteomes" id="UP000245202">
    <property type="component" value="Unassembled WGS sequence"/>
</dbReference>
<evidence type="ECO:0000313" key="13">
    <source>
        <dbReference type="Proteomes" id="UP000245202"/>
    </source>
</evidence>
<comment type="catalytic activity">
    <reaction evidence="9 10">
        <text>Release of signal peptides from bacterial membrane prolipoproteins. Hydrolyzes -Xaa-Yaa-Zaa-|-(S,diacylglyceryl)Cys-, in which Xaa is hydrophobic (preferably Leu), and Yaa (Ala or Ser) and Zaa (Gly or Ala) have small, neutral side chains.</text>
        <dbReference type="EC" id="3.4.23.36"/>
    </reaction>
</comment>
<evidence type="ECO:0000313" key="12">
    <source>
        <dbReference type="EMBL" id="GBG06176.1"/>
    </source>
</evidence>
<dbReference type="PANTHER" id="PTHR33695:SF1">
    <property type="entry name" value="LIPOPROTEIN SIGNAL PEPTIDASE"/>
    <property type="match status" value="1"/>
</dbReference>
<dbReference type="PROSITE" id="PS00855">
    <property type="entry name" value="SPASE_II"/>
    <property type="match status" value="1"/>
</dbReference>
<evidence type="ECO:0000256" key="7">
    <source>
        <dbReference type="ARBA" id="ARBA00022989"/>
    </source>
</evidence>
<sequence>MRVFLYYLLAVFVFVLDFITKKIVATRMELYDEISVIGNFFLITSHRNRGAAFGILQEQRTFFIIITTVILIGLITYIQLMRKSGKPILLTGLALVLGGAVGNFIDRVRFGEVVDFFKFNFGSYTFPIFNIADSGIVIGVGLILLDTLLVARDEKRKQNQAQNKEPEQHEQQPVS</sequence>
<comment type="caution">
    <text evidence="12">The sequence shown here is derived from an EMBL/GenBank/DDBJ whole genome shotgun (WGS) entry which is preliminary data.</text>
</comment>